<sequence>MATGGRPQSGIGQQFHSLSGDLFDCNWCFDWKTKNKNNSRRETHLLKCPSFLQAIKDPRSAIDIDLFDGDFRVKVRQKVGNEEASSGELAAQMGKQELDRLAAMTIYRGGLPFNTYQQNPDLLKLFKALNPALNYKPPGRDRLAGPLLDECSGGITSEVKKLVLSEEWINVITDESGAQNHDRVINLSVNTAIGQAFFIESFNAGENTVSGEWLRTTITQKVKELVDGNLGRWNSICTDTCAAQRTFHAALQEHPSTSHVFCVLCDNHGIQLALKDICDPDFGGSISFYSSLIREVNMVLSFFRSSDKLWQMLLRIAGDEGEKLTAFIRACITRWGSYYDAVDGLRKNKSVMRTASLQGVVTNPEVKKLVDEEAWWMRIESLRALIQPIHMAQLLSENDRSTVGMVIPRWQQLRAEIGALNLPCKEEVLERLDERMAIQTTDIHHAAYLLNCQIDRPKQTKEDWYAAARFFNTHVSEDDFPGFWGQLADYFARAGVFARAELWKDPVRFQPQAFWMLASKFGAIQLAKIGSRLAITPANSVPSERSFSAMNYIQNNFRAKMSTKVTSKLCNVYMNSRSLDKRKELITNDWIQQQIMRRVERHKNQRLATLEDIKIAQQERDTRTLDDLIDEAADIIPAAKAALASLSFPQDDLDRVLMPPPPVAPEPILPDWVVLPSVKQHPSKKQPQPRQSRKRKAPSETPQTPRTRSKTPQQYPQLPTPQTQPTQSTQSQYWAPPAPLRTPSPFQHPPSSQLSFSIGSSAPAARVVTPSQQSRVITSTMSTQETHYRAPLGELNNNSQYAQLREVFDLTASSLPSLPSMFDFSQNSENLM</sequence>
<dbReference type="SUPFAM" id="SSF53098">
    <property type="entry name" value="Ribonuclease H-like"/>
    <property type="match status" value="1"/>
</dbReference>
<evidence type="ECO:0000313" key="9">
    <source>
        <dbReference type="Proteomes" id="UP001341245"/>
    </source>
</evidence>
<feature type="compositionally biased region" description="Pro residues" evidence="6">
    <location>
        <begin position="736"/>
        <end position="748"/>
    </location>
</feature>
<dbReference type="InterPro" id="IPR052035">
    <property type="entry name" value="ZnF_BED_domain_contain"/>
</dbReference>
<keyword evidence="4" id="KW-0862">Zinc</keyword>
<evidence type="ECO:0000256" key="2">
    <source>
        <dbReference type="ARBA" id="ARBA00022723"/>
    </source>
</evidence>
<reference evidence="8 9" key="1">
    <citation type="submission" date="2023-11" db="EMBL/GenBank/DDBJ databases">
        <title>Draft genome sequence and annotation of the polyextremotolerant black yeast-like fungus Aureobasidium pullulans NRRL 62042.</title>
        <authorList>
            <person name="Dielentheis-Frenken M.R.E."/>
            <person name="Wibberg D."/>
            <person name="Blank L.M."/>
            <person name="Tiso T."/>
        </authorList>
    </citation>
    <scope>NUCLEOTIDE SEQUENCE [LARGE SCALE GENOMIC DNA]</scope>
    <source>
        <strain evidence="8 9">NRRL 62042</strain>
    </source>
</reference>
<proteinExistence type="predicted"/>
<keyword evidence="2" id="KW-0479">Metal-binding</keyword>
<evidence type="ECO:0000259" key="7">
    <source>
        <dbReference type="Pfam" id="PF04937"/>
    </source>
</evidence>
<evidence type="ECO:0000256" key="4">
    <source>
        <dbReference type="ARBA" id="ARBA00022833"/>
    </source>
</evidence>
<dbReference type="Pfam" id="PF04937">
    <property type="entry name" value="DUF659"/>
    <property type="match status" value="1"/>
</dbReference>
<evidence type="ECO:0000313" key="8">
    <source>
        <dbReference type="EMBL" id="KAK5999281.1"/>
    </source>
</evidence>
<gene>
    <name evidence="8" type="ORF">QM012_006360</name>
</gene>
<dbReference type="InterPro" id="IPR007021">
    <property type="entry name" value="DUF659"/>
</dbReference>
<evidence type="ECO:0000256" key="5">
    <source>
        <dbReference type="ARBA" id="ARBA00023242"/>
    </source>
</evidence>
<keyword evidence="3" id="KW-0863">Zinc-finger</keyword>
<comment type="subcellular location">
    <subcellularLocation>
        <location evidence="1">Nucleus</location>
    </subcellularLocation>
</comment>
<dbReference type="PANTHER" id="PTHR46481:SF10">
    <property type="entry name" value="ZINC FINGER BED DOMAIN-CONTAINING PROTEIN 39"/>
    <property type="match status" value="1"/>
</dbReference>
<evidence type="ECO:0000256" key="1">
    <source>
        <dbReference type="ARBA" id="ARBA00004123"/>
    </source>
</evidence>
<feature type="compositionally biased region" description="Low complexity" evidence="6">
    <location>
        <begin position="711"/>
        <end position="733"/>
    </location>
</feature>
<feature type="region of interest" description="Disordered" evidence="6">
    <location>
        <begin position="679"/>
        <end position="755"/>
    </location>
</feature>
<name>A0ABR0T4C0_AURPU</name>
<evidence type="ECO:0000256" key="6">
    <source>
        <dbReference type="SAM" id="MobiDB-lite"/>
    </source>
</evidence>
<comment type="caution">
    <text evidence="8">The sequence shown here is derived from an EMBL/GenBank/DDBJ whole genome shotgun (WGS) entry which is preliminary data.</text>
</comment>
<dbReference type="InterPro" id="IPR012337">
    <property type="entry name" value="RNaseH-like_sf"/>
</dbReference>
<evidence type="ECO:0000256" key="3">
    <source>
        <dbReference type="ARBA" id="ARBA00022771"/>
    </source>
</evidence>
<protein>
    <recommendedName>
        <fullName evidence="7">DUF659 domain-containing protein</fullName>
    </recommendedName>
</protein>
<accession>A0ABR0T4C0</accession>
<keyword evidence="5" id="KW-0539">Nucleus</keyword>
<organism evidence="8 9">
    <name type="scientific">Aureobasidium pullulans</name>
    <name type="common">Black yeast</name>
    <name type="synonym">Pullularia pullulans</name>
    <dbReference type="NCBI Taxonomy" id="5580"/>
    <lineage>
        <taxon>Eukaryota</taxon>
        <taxon>Fungi</taxon>
        <taxon>Dikarya</taxon>
        <taxon>Ascomycota</taxon>
        <taxon>Pezizomycotina</taxon>
        <taxon>Dothideomycetes</taxon>
        <taxon>Dothideomycetidae</taxon>
        <taxon>Dothideales</taxon>
        <taxon>Saccotheciaceae</taxon>
        <taxon>Aureobasidium</taxon>
    </lineage>
</organism>
<dbReference type="PANTHER" id="PTHR46481">
    <property type="entry name" value="ZINC FINGER BED DOMAIN-CONTAINING PROTEIN 4"/>
    <property type="match status" value="1"/>
</dbReference>
<dbReference type="Proteomes" id="UP001341245">
    <property type="component" value="Unassembled WGS sequence"/>
</dbReference>
<feature type="domain" description="DUF659" evidence="7">
    <location>
        <begin position="138"/>
        <end position="296"/>
    </location>
</feature>
<keyword evidence="9" id="KW-1185">Reference proteome</keyword>
<dbReference type="EMBL" id="JASGXD010000032">
    <property type="protein sequence ID" value="KAK5999281.1"/>
    <property type="molecule type" value="Genomic_DNA"/>
</dbReference>